<reference evidence="1 2" key="1">
    <citation type="journal article" date="2019" name="Sci. Rep.">
        <title>Orb-weaving spider Araneus ventricosus genome elucidates the spidroin gene catalogue.</title>
        <authorList>
            <person name="Kono N."/>
            <person name="Nakamura H."/>
            <person name="Ohtoshi R."/>
            <person name="Moran D.A.P."/>
            <person name="Shinohara A."/>
            <person name="Yoshida Y."/>
            <person name="Fujiwara M."/>
            <person name="Mori M."/>
            <person name="Tomita M."/>
            <person name="Arakawa K."/>
        </authorList>
    </citation>
    <scope>NUCLEOTIDE SEQUENCE [LARGE SCALE GENOMIC DNA]</scope>
</reference>
<name>A0A4Y2Q747_ARAVE</name>
<dbReference type="Proteomes" id="UP000499080">
    <property type="component" value="Unassembled WGS sequence"/>
</dbReference>
<evidence type="ECO:0008006" key="3">
    <source>
        <dbReference type="Google" id="ProtNLM"/>
    </source>
</evidence>
<organism evidence="1 2">
    <name type="scientific">Araneus ventricosus</name>
    <name type="common">Orbweaver spider</name>
    <name type="synonym">Epeira ventricosa</name>
    <dbReference type="NCBI Taxonomy" id="182803"/>
    <lineage>
        <taxon>Eukaryota</taxon>
        <taxon>Metazoa</taxon>
        <taxon>Ecdysozoa</taxon>
        <taxon>Arthropoda</taxon>
        <taxon>Chelicerata</taxon>
        <taxon>Arachnida</taxon>
        <taxon>Araneae</taxon>
        <taxon>Araneomorphae</taxon>
        <taxon>Entelegynae</taxon>
        <taxon>Araneoidea</taxon>
        <taxon>Araneidae</taxon>
        <taxon>Araneus</taxon>
    </lineage>
</organism>
<proteinExistence type="predicted"/>
<dbReference type="EMBL" id="BGPR01013294">
    <property type="protein sequence ID" value="GBN60005.1"/>
    <property type="molecule type" value="Genomic_DNA"/>
</dbReference>
<evidence type="ECO:0000313" key="1">
    <source>
        <dbReference type="EMBL" id="GBN60005.1"/>
    </source>
</evidence>
<evidence type="ECO:0000313" key="2">
    <source>
        <dbReference type="Proteomes" id="UP000499080"/>
    </source>
</evidence>
<accession>A0A4Y2Q747</accession>
<keyword evidence="2" id="KW-1185">Reference proteome</keyword>
<gene>
    <name evidence="1" type="ORF">AVEN_1622_1</name>
</gene>
<dbReference type="OrthoDB" id="3263820at2759"/>
<comment type="caution">
    <text evidence="1">The sequence shown here is derived from an EMBL/GenBank/DDBJ whole genome shotgun (WGS) entry which is preliminary data.</text>
</comment>
<dbReference type="AlphaFoldDB" id="A0A4Y2Q747"/>
<protein>
    <recommendedName>
        <fullName evidence="3">Transposase Tc1-like domain-containing protein</fullName>
    </recommendedName>
</protein>
<sequence>MSNSRSLSLLRGSMARALATDLTVSNYNIQQHQNGILQLQIGRTFCLTQSTVCSIIKRFTTTVNSRPGKALCRKLSLTDWEVRLFRRHIHKNKYMAVTDLSRGQDKVLERPFPKHVRVDISKVVATHSTMRDVNHFSLHRINTGVGQISPHLNSISVEKGTVDKRIHI</sequence>